<dbReference type="PROSITE" id="PS51192">
    <property type="entry name" value="HELICASE_ATP_BIND_1"/>
    <property type="match status" value="1"/>
</dbReference>
<dbReference type="GO" id="GO:0004386">
    <property type="term" value="F:helicase activity"/>
    <property type="evidence" value="ECO:0007669"/>
    <property type="project" value="UniProtKB-KW"/>
</dbReference>
<dbReference type="EMBL" id="JBHUME010000007">
    <property type="protein sequence ID" value="MFD2612322.1"/>
    <property type="molecule type" value="Genomic_DNA"/>
</dbReference>
<keyword evidence="3 8" id="KW-0347">Helicase</keyword>
<evidence type="ECO:0000313" key="8">
    <source>
        <dbReference type="EMBL" id="MFD2612322.1"/>
    </source>
</evidence>
<gene>
    <name evidence="8" type="ORF">ACFSUF_07805</name>
</gene>
<feature type="region of interest" description="Disordered" evidence="5">
    <location>
        <begin position="372"/>
        <end position="396"/>
    </location>
</feature>
<evidence type="ECO:0000256" key="1">
    <source>
        <dbReference type="ARBA" id="ARBA00022741"/>
    </source>
</evidence>
<dbReference type="SMART" id="SM00490">
    <property type="entry name" value="HELICc"/>
    <property type="match status" value="1"/>
</dbReference>
<evidence type="ECO:0000256" key="3">
    <source>
        <dbReference type="ARBA" id="ARBA00022806"/>
    </source>
</evidence>
<dbReference type="RefSeq" id="WP_377601800.1">
    <property type="nucleotide sequence ID" value="NZ_JBHUME010000007.1"/>
</dbReference>
<dbReference type="InterPro" id="IPR011545">
    <property type="entry name" value="DEAD/DEAH_box_helicase_dom"/>
</dbReference>
<reference evidence="9" key="1">
    <citation type="journal article" date="2019" name="Int. J. Syst. Evol. Microbiol.">
        <title>The Global Catalogue of Microorganisms (GCM) 10K type strain sequencing project: providing services to taxonomists for standard genome sequencing and annotation.</title>
        <authorList>
            <consortium name="The Broad Institute Genomics Platform"/>
            <consortium name="The Broad Institute Genome Sequencing Center for Infectious Disease"/>
            <person name="Wu L."/>
            <person name="Ma J."/>
        </authorList>
    </citation>
    <scope>NUCLEOTIDE SEQUENCE [LARGE SCALE GENOMIC DNA]</scope>
    <source>
        <strain evidence="9">KCTC 3950</strain>
    </source>
</reference>
<proteinExistence type="predicted"/>
<dbReference type="CDD" id="cd18787">
    <property type="entry name" value="SF2_C_DEAD"/>
    <property type="match status" value="1"/>
</dbReference>
<feature type="region of interest" description="Disordered" evidence="5">
    <location>
        <begin position="417"/>
        <end position="463"/>
    </location>
</feature>
<keyword evidence="1" id="KW-0547">Nucleotide-binding</keyword>
<dbReference type="Pfam" id="PF00271">
    <property type="entry name" value="Helicase_C"/>
    <property type="match status" value="1"/>
</dbReference>
<keyword evidence="2 8" id="KW-0378">Hydrolase</keyword>
<name>A0ABW5PDC7_9BACL</name>
<evidence type="ECO:0000259" key="7">
    <source>
        <dbReference type="PROSITE" id="PS51194"/>
    </source>
</evidence>
<dbReference type="EC" id="3.6.4.-" evidence="8"/>
<dbReference type="InterPro" id="IPR001650">
    <property type="entry name" value="Helicase_C-like"/>
</dbReference>
<evidence type="ECO:0000313" key="9">
    <source>
        <dbReference type="Proteomes" id="UP001597541"/>
    </source>
</evidence>
<evidence type="ECO:0000256" key="2">
    <source>
        <dbReference type="ARBA" id="ARBA00022801"/>
    </source>
</evidence>
<dbReference type="Pfam" id="PF00270">
    <property type="entry name" value="DEAD"/>
    <property type="match status" value="1"/>
</dbReference>
<dbReference type="InterPro" id="IPR044742">
    <property type="entry name" value="DEAD/DEAH_RhlB"/>
</dbReference>
<dbReference type="InterPro" id="IPR050547">
    <property type="entry name" value="DEAD_box_RNA_helicases"/>
</dbReference>
<dbReference type="Proteomes" id="UP001597541">
    <property type="component" value="Unassembled WGS sequence"/>
</dbReference>
<feature type="compositionally biased region" description="Basic residues" evidence="5">
    <location>
        <begin position="450"/>
        <end position="463"/>
    </location>
</feature>
<dbReference type="PANTHER" id="PTHR47963">
    <property type="entry name" value="DEAD-BOX ATP-DEPENDENT RNA HELICASE 47, MITOCHONDRIAL"/>
    <property type="match status" value="1"/>
</dbReference>
<keyword evidence="9" id="KW-1185">Reference proteome</keyword>
<dbReference type="PANTHER" id="PTHR47963:SF7">
    <property type="entry name" value="ATP-DEPENDENT RNA HELICASE YFML-RELATED"/>
    <property type="match status" value="1"/>
</dbReference>
<organism evidence="8 9">
    <name type="scientific">Paenibacillus gansuensis</name>
    <dbReference type="NCBI Taxonomy" id="306542"/>
    <lineage>
        <taxon>Bacteria</taxon>
        <taxon>Bacillati</taxon>
        <taxon>Bacillota</taxon>
        <taxon>Bacilli</taxon>
        <taxon>Bacillales</taxon>
        <taxon>Paenibacillaceae</taxon>
        <taxon>Paenibacillus</taxon>
    </lineage>
</organism>
<evidence type="ECO:0000259" key="6">
    <source>
        <dbReference type="PROSITE" id="PS51192"/>
    </source>
</evidence>
<accession>A0ABW5PDC7</accession>
<sequence length="463" mass="52424">MSTTFTALSVSEEYTAILEQQEIVTPSYIQEQAIPAVASGKDVIAQSQTGTGKTLAYLLPLLQRIDRGRKELQALILVPTRELGMQILREVEMLHPNQEIGAQALIGGVSVQRQIEKLKQHPQLIVGTPGRILELIKVRKLKMHVVKTIVVDEVDQVFDLGSIDEVEGIFKSALRDRQIVFFSATIPHAIEDVAARWMKEPVRISIEPTQRTAETLEHLYFVCEEREKIDHLRRIVRMFNPQMAIVFVNEINALAEVLEKMRYVGLSIEAIYGEADKQERARVLQQFREGKFQLLLATDVAARGLDIKGVTHVINLDPPVDADHYVHRVGRTGRMGRAGTAISIITPKERFIISKFSKQLNIDIPEKDMFQGNLIEPGTRPRTEVRRKSPQSKVRISESARPINTLKEFGADTADALEGRTGMQAVRSEYTNRTQPPKRKADRERDRKNKGAPKWLKAKRPQE</sequence>
<dbReference type="SUPFAM" id="SSF52540">
    <property type="entry name" value="P-loop containing nucleoside triphosphate hydrolases"/>
    <property type="match status" value="1"/>
</dbReference>
<dbReference type="PROSITE" id="PS51194">
    <property type="entry name" value="HELICASE_CTER"/>
    <property type="match status" value="1"/>
</dbReference>
<evidence type="ECO:0000256" key="4">
    <source>
        <dbReference type="ARBA" id="ARBA00022840"/>
    </source>
</evidence>
<feature type="domain" description="Helicase C-terminal" evidence="7">
    <location>
        <begin position="215"/>
        <end position="375"/>
    </location>
</feature>
<keyword evidence="4" id="KW-0067">ATP-binding</keyword>
<dbReference type="GO" id="GO:0016787">
    <property type="term" value="F:hydrolase activity"/>
    <property type="evidence" value="ECO:0007669"/>
    <property type="project" value="UniProtKB-KW"/>
</dbReference>
<dbReference type="Gene3D" id="3.40.50.300">
    <property type="entry name" value="P-loop containing nucleotide triphosphate hydrolases"/>
    <property type="match status" value="2"/>
</dbReference>
<protein>
    <submittedName>
        <fullName evidence="8">DEAD/DEAH box helicase</fullName>
        <ecNumber evidence="8">3.6.4.-</ecNumber>
    </submittedName>
</protein>
<dbReference type="InterPro" id="IPR014001">
    <property type="entry name" value="Helicase_ATP-bd"/>
</dbReference>
<comment type="caution">
    <text evidence="8">The sequence shown here is derived from an EMBL/GenBank/DDBJ whole genome shotgun (WGS) entry which is preliminary data.</text>
</comment>
<feature type="compositionally biased region" description="Basic and acidic residues" evidence="5">
    <location>
        <begin position="439"/>
        <end position="449"/>
    </location>
</feature>
<dbReference type="SMART" id="SM00487">
    <property type="entry name" value="DEXDc"/>
    <property type="match status" value="1"/>
</dbReference>
<evidence type="ECO:0000256" key="5">
    <source>
        <dbReference type="SAM" id="MobiDB-lite"/>
    </source>
</evidence>
<dbReference type="CDD" id="cd00268">
    <property type="entry name" value="DEADc"/>
    <property type="match status" value="1"/>
</dbReference>
<feature type="domain" description="Helicase ATP-binding" evidence="6">
    <location>
        <begin position="34"/>
        <end position="204"/>
    </location>
</feature>
<dbReference type="InterPro" id="IPR027417">
    <property type="entry name" value="P-loop_NTPase"/>
</dbReference>